<dbReference type="Gene3D" id="1.10.3210.10">
    <property type="entry name" value="Hypothetical protein af1432"/>
    <property type="match status" value="1"/>
</dbReference>
<dbReference type="InterPro" id="IPR052340">
    <property type="entry name" value="RNase_Y/CdgJ"/>
</dbReference>
<dbReference type="InterPro" id="IPR013976">
    <property type="entry name" value="HDOD"/>
</dbReference>
<evidence type="ECO:0000259" key="1">
    <source>
        <dbReference type="PROSITE" id="PS50110"/>
    </source>
</evidence>
<dbReference type="SUPFAM" id="SSF52172">
    <property type="entry name" value="CheY-like"/>
    <property type="match status" value="1"/>
</dbReference>
<evidence type="ECO:0000313" key="3">
    <source>
        <dbReference type="EMBL" id="OIR02416.1"/>
    </source>
</evidence>
<sequence length="395" mass="42165">MLRIAFVDDEPNVLKGISRALMSMRGAWEMVFCGSGAEALAQMREKPFDIVVTDMRMPEMDGAELLSRVRALSPATVRIILSGYAESDAILRTVGPAHIYLAKPCSAEALRQAVLRQIALRALLEDPALRALLAGLGNLPSLPDVYARLQEELISANSSPRGIAAIVAEDVAMTAELMRIANSAFFAASGHVTSLLSAVSLLGVEVIQTLVLRIGVFRQFSGKPEQAQVLEGMTRHSLIAAEIAQHIVVMEGGDDATAKSARIAGMLSDIGRIVLFDAYPQRYRALMADGGGLPLHLREQQAFGAAGTLIGAYLLGLWGFSDQIVEAVAHCLTPSACPGRDNLVLTALHGAFALGPPFSLNGGEGGLVMCPLDQDYLNATGRAPHLRHWRDVLAP</sequence>
<reference evidence="3" key="1">
    <citation type="submission" date="2016-10" db="EMBL/GenBank/DDBJ databases">
        <title>Sequence of Gallionella enrichment culture.</title>
        <authorList>
            <person name="Poehlein A."/>
            <person name="Muehling M."/>
            <person name="Daniel R."/>
        </authorList>
    </citation>
    <scope>NUCLEOTIDE SEQUENCE</scope>
</reference>
<dbReference type="PROSITE" id="PS50110">
    <property type="entry name" value="RESPONSE_REGULATORY"/>
    <property type="match status" value="1"/>
</dbReference>
<dbReference type="CDD" id="cd17569">
    <property type="entry name" value="REC_HupR-like"/>
    <property type="match status" value="1"/>
</dbReference>
<protein>
    <submittedName>
        <fullName evidence="3">Hydrogenase transcriptional regulatory protein hupR1</fullName>
    </submittedName>
</protein>
<dbReference type="InterPro" id="IPR001789">
    <property type="entry name" value="Sig_transdc_resp-reg_receiver"/>
</dbReference>
<dbReference type="SUPFAM" id="SSF109604">
    <property type="entry name" value="HD-domain/PDEase-like"/>
    <property type="match status" value="1"/>
</dbReference>
<evidence type="ECO:0000259" key="2">
    <source>
        <dbReference type="PROSITE" id="PS51833"/>
    </source>
</evidence>
<feature type="domain" description="Response regulatory" evidence="1">
    <location>
        <begin position="3"/>
        <end position="118"/>
    </location>
</feature>
<dbReference type="GO" id="GO:0000160">
    <property type="term" value="P:phosphorelay signal transduction system"/>
    <property type="evidence" value="ECO:0007669"/>
    <property type="project" value="InterPro"/>
</dbReference>
<name>A0A1J5SEE9_9ZZZZ</name>
<dbReference type="Gene3D" id="3.40.50.2300">
    <property type="match status" value="1"/>
</dbReference>
<comment type="caution">
    <text evidence="3">The sequence shown here is derived from an EMBL/GenBank/DDBJ whole genome shotgun (WGS) entry which is preliminary data.</text>
</comment>
<gene>
    <name evidence="3" type="primary">hupR1_8</name>
    <name evidence="3" type="ORF">GALL_155740</name>
</gene>
<dbReference type="PANTHER" id="PTHR33525:SF3">
    <property type="entry name" value="RIBONUCLEASE Y"/>
    <property type="match status" value="1"/>
</dbReference>
<feature type="domain" description="HDOD" evidence="2">
    <location>
        <begin position="139"/>
        <end position="334"/>
    </location>
</feature>
<dbReference type="PANTHER" id="PTHR33525">
    <property type="match status" value="1"/>
</dbReference>
<organism evidence="3">
    <name type="scientific">mine drainage metagenome</name>
    <dbReference type="NCBI Taxonomy" id="410659"/>
    <lineage>
        <taxon>unclassified sequences</taxon>
        <taxon>metagenomes</taxon>
        <taxon>ecological metagenomes</taxon>
    </lineage>
</organism>
<proteinExistence type="predicted"/>
<dbReference type="Pfam" id="PF00072">
    <property type="entry name" value="Response_reg"/>
    <property type="match status" value="1"/>
</dbReference>
<dbReference type="InterPro" id="IPR011006">
    <property type="entry name" value="CheY-like_superfamily"/>
</dbReference>
<dbReference type="SMART" id="SM00448">
    <property type="entry name" value="REC"/>
    <property type="match status" value="1"/>
</dbReference>
<dbReference type="Pfam" id="PF08668">
    <property type="entry name" value="HDOD"/>
    <property type="match status" value="1"/>
</dbReference>
<dbReference type="PROSITE" id="PS51833">
    <property type="entry name" value="HDOD"/>
    <property type="match status" value="1"/>
</dbReference>
<dbReference type="InterPro" id="IPR014626">
    <property type="entry name" value="Sig_transdc_resp-reg_put"/>
</dbReference>
<accession>A0A1J5SEE9</accession>
<dbReference type="EMBL" id="MLJW01000075">
    <property type="protein sequence ID" value="OIR02416.1"/>
    <property type="molecule type" value="Genomic_DNA"/>
</dbReference>
<dbReference type="PIRSF" id="PIRSF036883">
    <property type="entry name" value="RR_HD-GYP_mod"/>
    <property type="match status" value="1"/>
</dbReference>
<dbReference type="AlphaFoldDB" id="A0A1J5SEE9"/>